<name>A0A3M7PUK7_BRAPC</name>
<protein>
    <submittedName>
        <fullName evidence="1">Uncharacterized protein</fullName>
    </submittedName>
</protein>
<evidence type="ECO:0000313" key="1">
    <source>
        <dbReference type="EMBL" id="RNA02421.1"/>
    </source>
</evidence>
<keyword evidence="2" id="KW-1185">Reference proteome</keyword>
<reference evidence="1 2" key="1">
    <citation type="journal article" date="2018" name="Sci. Rep.">
        <title>Genomic signatures of local adaptation to the degree of environmental predictability in rotifers.</title>
        <authorList>
            <person name="Franch-Gras L."/>
            <person name="Hahn C."/>
            <person name="Garcia-Roger E.M."/>
            <person name="Carmona M.J."/>
            <person name="Serra M."/>
            <person name="Gomez A."/>
        </authorList>
    </citation>
    <scope>NUCLEOTIDE SEQUENCE [LARGE SCALE GENOMIC DNA]</scope>
    <source>
        <strain evidence="1">HYR1</strain>
    </source>
</reference>
<organism evidence="1 2">
    <name type="scientific">Brachionus plicatilis</name>
    <name type="common">Marine rotifer</name>
    <name type="synonym">Brachionus muelleri</name>
    <dbReference type="NCBI Taxonomy" id="10195"/>
    <lineage>
        <taxon>Eukaryota</taxon>
        <taxon>Metazoa</taxon>
        <taxon>Spiralia</taxon>
        <taxon>Gnathifera</taxon>
        <taxon>Rotifera</taxon>
        <taxon>Eurotatoria</taxon>
        <taxon>Monogononta</taxon>
        <taxon>Pseudotrocha</taxon>
        <taxon>Ploima</taxon>
        <taxon>Brachionidae</taxon>
        <taxon>Brachionus</taxon>
    </lineage>
</organism>
<evidence type="ECO:0000313" key="2">
    <source>
        <dbReference type="Proteomes" id="UP000276133"/>
    </source>
</evidence>
<dbReference type="EMBL" id="REGN01008892">
    <property type="protein sequence ID" value="RNA02421.1"/>
    <property type="molecule type" value="Genomic_DNA"/>
</dbReference>
<gene>
    <name evidence="1" type="ORF">BpHYR1_021425</name>
</gene>
<dbReference type="Proteomes" id="UP000276133">
    <property type="component" value="Unassembled WGS sequence"/>
</dbReference>
<proteinExistence type="predicted"/>
<sequence length="455" mass="54610">MNFDCESYEKFDNLLTEIEKDLQEIQTRLNYPEEKIRSYCDRIRNQIDLNTENLIEKLNAYRDRLLNELTIYEKNCLENLDRIERKDIFLKLLSENTRKVEYYYKYLNNCRIDEESVKSMMEQAKLQEYKLKNNTQILNALIFGKNFITYEEPSKQLDQNFLGRFNYEDLSHMNDITDIDRIANSQIEMTLQYQDKIIDFALSIQDRFLVVIGQCLKMIDDQSNDIVDIRFDSTVDFVSHNLRDSILVQHRRCLWRNDRREISQAFTLSVYDFNLNLKEEIVIETKIQNCVTNENNIFVQCEKTNTVSVYTWDLVKIMTIGQNLYADRAYFFRDFVLEAVKYDRMYLRKRTADEEGDYWVRVVSLSSGDLLHEFYLNCRFEIFFIDALSRSIVVDPVFSILRIYDKPNSKSNQADLLLERDIDLRNCSGFKMTLDGKFFFIRDKKYIEYYQFSAF</sequence>
<comment type="caution">
    <text evidence="1">The sequence shown here is derived from an EMBL/GenBank/DDBJ whole genome shotgun (WGS) entry which is preliminary data.</text>
</comment>
<dbReference type="OrthoDB" id="10356274at2759"/>
<accession>A0A3M7PUK7</accession>
<dbReference type="AlphaFoldDB" id="A0A3M7PUK7"/>